<dbReference type="EMBL" id="BOMI01000070">
    <property type="protein sequence ID" value="GID75084.1"/>
    <property type="molecule type" value="Genomic_DNA"/>
</dbReference>
<evidence type="ECO:0000259" key="2">
    <source>
        <dbReference type="Pfam" id="PF13400"/>
    </source>
</evidence>
<keyword evidence="4" id="KW-1185">Reference proteome</keyword>
<dbReference type="Proteomes" id="UP000609879">
    <property type="component" value="Unassembled WGS sequence"/>
</dbReference>
<organism evidence="3 4">
    <name type="scientific">Paractinoplanes deccanensis</name>
    <dbReference type="NCBI Taxonomy" id="113561"/>
    <lineage>
        <taxon>Bacteria</taxon>
        <taxon>Bacillati</taxon>
        <taxon>Actinomycetota</taxon>
        <taxon>Actinomycetes</taxon>
        <taxon>Micromonosporales</taxon>
        <taxon>Micromonosporaceae</taxon>
        <taxon>Paractinoplanes</taxon>
    </lineage>
</organism>
<name>A0ABQ3Y503_9ACTN</name>
<proteinExistence type="predicted"/>
<comment type="caution">
    <text evidence="3">The sequence shown here is derived from an EMBL/GenBank/DDBJ whole genome shotgun (WGS) entry which is preliminary data.</text>
</comment>
<feature type="transmembrane region" description="Helical" evidence="1">
    <location>
        <begin position="21"/>
        <end position="46"/>
    </location>
</feature>
<dbReference type="Pfam" id="PF13400">
    <property type="entry name" value="Tad"/>
    <property type="match status" value="1"/>
</dbReference>
<keyword evidence="1" id="KW-0472">Membrane</keyword>
<keyword evidence="1" id="KW-0812">Transmembrane</keyword>
<keyword evidence="1" id="KW-1133">Transmembrane helix</keyword>
<evidence type="ECO:0000313" key="4">
    <source>
        <dbReference type="Proteomes" id="UP000609879"/>
    </source>
</evidence>
<evidence type="ECO:0000256" key="1">
    <source>
        <dbReference type="SAM" id="Phobius"/>
    </source>
</evidence>
<gene>
    <name evidence="3" type="ORF">Ade02nite_37250</name>
</gene>
<dbReference type="RefSeq" id="WP_203764780.1">
    <property type="nucleotide sequence ID" value="NZ_BAAABO010000036.1"/>
</dbReference>
<feature type="domain" description="Putative Flp pilus-assembly TadG-like N-terminal" evidence="2">
    <location>
        <begin position="22"/>
        <end position="64"/>
    </location>
</feature>
<sequence>MPRLTSLVPRRRSGDHGAVGVVVALFLSMSVLLGMGAVVIDIGLLYAEREQLQSGADAASWKVAQSCVLDKDDCTVPLQTANARAYAVKNAKDGYADAQICLDDTGCPSPWGTATTCRPQPATTGIFHQVEVRTTTLNADHSTLVPPRLAQTLVGGTYKGTKVGACARVAWGVPASAKVLALTISKCDWERITGRGAKLGAVRAGAVRISDPLLSWCENIWDRASPSGYAWLTPSADATCRTTVAPGATTDLWMSTGPAGATRCAGAMNALVRSGEAVLVPIFDRVIAAIDPFPAAYRVAGFAAFVVTGTGPGSAVHGYFTKSVITERFPTTFGTFPDYGVQVIGRTG</sequence>
<accession>A0ABQ3Y503</accession>
<evidence type="ECO:0000313" key="3">
    <source>
        <dbReference type="EMBL" id="GID75084.1"/>
    </source>
</evidence>
<dbReference type="InterPro" id="IPR028087">
    <property type="entry name" value="Tad_N"/>
</dbReference>
<reference evidence="3 4" key="1">
    <citation type="submission" date="2021-01" db="EMBL/GenBank/DDBJ databases">
        <title>Whole genome shotgun sequence of Actinoplanes deccanensis NBRC 13994.</title>
        <authorList>
            <person name="Komaki H."/>
            <person name="Tamura T."/>
        </authorList>
    </citation>
    <scope>NUCLEOTIDE SEQUENCE [LARGE SCALE GENOMIC DNA]</scope>
    <source>
        <strain evidence="3 4">NBRC 13994</strain>
    </source>
</reference>
<protein>
    <recommendedName>
        <fullName evidence="2">Putative Flp pilus-assembly TadG-like N-terminal domain-containing protein</fullName>
    </recommendedName>
</protein>